<feature type="domain" description="Protein kinase" evidence="3">
    <location>
        <begin position="10"/>
        <end position="274"/>
    </location>
</feature>
<evidence type="ECO:0000259" key="3">
    <source>
        <dbReference type="PROSITE" id="PS50011"/>
    </source>
</evidence>
<dbReference type="SUPFAM" id="SSF56112">
    <property type="entry name" value="Protein kinase-like (PK-like)"/>
    <property type="match status" value="1"/>
</dbReference>
<dbReference type="Proteomes" id="UP001221757">
    <property type="component" value="Unassembled WGS sequence"/>
</dbReference>
<protein>
    <submittedName>
        <fullName evidence="4">Kinase-like domain-containing protein</fullName>
    </submittedName>
</protein>
<evidence type="ECO:0000313" key="4">
    <source>
        <dbReference type="EMBL" id="KAJ7677626.1"/>
    </source>
</evidence>
<evidence type="ECO:0000256" key="1">
    <source>
        <dbReference type="ARBA" id="ARBA00022741"/>
    </source>
</evidence>
<organism evidence="4 5">
    <name type="scientific">Mycena rosella</name>
    <name type="common">Pink bonnet</name>
    <name type="synonym">Agaricus rosellus</name>
    <dbReference type="NCBI Taxonomy" id="1033263"/>
    <lineage>
        <taxon>Eukaryota</taxon>
        <taxon>Fungi</taxon>
        <taxon>Dikarya</taxon>
        <taxon>Basidiomycota</taxon>
        <taxon>Agaricomycotina</taxon>
        <taxon>Agaricomycetes</taxon>
        <taxon>Agaricomycetidae</taxon>
        <taxon>Agaricales</taxon>
        <taxon>Marasmiineae</taxon>
        <taxon>Mycenaceae</taxon>
        <taxon>Mycena</taxon>
    </lineage>
</organism>
<evidence type="ECO:0000313" key="5">
    <source>
        <dbReference type="Proteomes" id="UP001221757"/>
    </source>
</evidence>
<dbReference type="EMBL" id="JARKIE010000136">
    <property type="protein sequence ID" value="KAJ7677626.1"/>
    <property type="molecule type" value="Genomic_DNA"/>
</dbReference>
<dbReference type="Gene3D" id="3.30.200.20">
    <property type="entry name" value="Phosphorylase Kinase, domain 1"/>
    <property type="match status" value="1"/>
</dbReference>
<accession>A0AAD7D7Q1</accession>
<dbReference type="AlphaFoldDB" id="A0AAD7D7Q1"/>
<dbReference type="Gene3D" id="1.10.510.10">
    <property type="entry name" value="Transferase(Phosphotransferase) domain 1"/>
    <property type="match status" value="1"/>
</dbReference>
<dbReference type="GO" id="GO:0004672">
    <property type="term" value="F:protein kinase activity"/>
    <property type="evidence" value="ECO:0007669"/>
    <property type="project" value="InterPro"/>
</dbReference>
<dbReference type="InterPro" id="IPR011009">
    <property type="entry name" value="Kinase-like_dom_sf"/>
</dbReference>
<keyword evidence="4" id="KW-0418">Kinase</keyword>
<evidence type="ECO:0000256" key="2">
    <source>
        <dbReference type="ARBA" id="ARBA00022840"/>
    </source>
</evidence>
<keyword evidence="1" id="KW-0547">Nucleotide-binding</keyword>
<gene>
    <name evidence="4" type="ORF">B0H17DRAFT_1236164</name>
</gene>
<keyword evidence="2" id="KW-0067">ATP-binding</keyword>
<sequence length="361" mass="40899">MPNPTVPCQYRTGKTLGTGTYYISKEAIHIETGKYYGCKIIRKTAMQGRGHLVRNEIAVLKRVKSDNPNIVKLHDYFETMHSVYLCLDLCTGGTLFDRIRDKGTYPEAKTADLVRTILIAVKHIHNSGIEHRDLNPKTLHFRSLAEGAPIMIADFGHGRLTEEIREGRDDGEMKLYGVHRYMAPEVFVKPNHSKPVDVWGVGLLAFFMIAGYTPFDRDRVQLETDAIVAGEYKFAPGEKWDNISVNAREFIGMCLTVDPDRRPTAKDALAHTWLVPPTPRVIQVKSRTASLLELRLPYFKKVFNPKRKWRIVVLTIKALNRMHTLAGHPLPSTQQDADEEATGQVVTVHLGFQPSIDPRFE</sequence>
<proteinExistence type="predicted"/>
<dbReference type="Pfam" id="PF00069">
    <property type="entry name" value="Pkinase"/>
    <property type="match status" value="1"/>
</dbReference>
<dbReference type="GO" id="GO:0005524">
    <property type="term" value="F:ATP binding"/>
    <property type="evidence" value="ECO:0007669"/>
    <property type="project" value="UniProtKB-KW"/>
</dbReference>
<reference evidence="4" key="1">
    <citation type="submission" date="2023-03" db="EMBL/GenBank/DDBJ databases">
        <title>Massive genome expansion in bonnet fungi (Mycena s.s.) driven by repeated elements and novel gene families across ecological guilds.</title>
        <authorList>
            <consortium name="Lawrence Berkeley National Laboratory"/>
            <person name="Harder C.B."/>
            <person name="Miyauchi S."/>
            <person name="Viragh M."/>
            <person name="Kuo A."/>
            <person name="Thoen E."/>
            <person name="Andreopoulos B."/>
            <person name="Lu D."/>
            <person name="Skrede I."/>
            <person name="Drula E."/>
            <person name="Henrissat B."/>
            <person name="Morin E."/>
            <person name="Kohler A."/>
            <person name="Barry K."/>
            <person name="LaButti K."/>
            <person name="Morin E."/>
            <person name="Salamov A."/>
            <person name="Lipzen A."/>
            <person name="Mereny Z."/>
            <person name="Hegedus B."/>
            <person name="Baldrian P."/>
            <person name="Stursova M."/>
            <person name="Weitz H."/>
            <person name="Taylor A."/>
            <person name="Grigoriev I.V."/>
            <person name="Nagy L.G."/>
            <person name="Martin F."/>
            <person name="Kauserud H."/>
        </authorList>
    </citation>
    <scope>NUCLEOTIDE SEQUENCE</scope>
    <source>
        <strain evidence="4">CBHHK067</strain>
    </source>
</reference>
<dbReference type="PROSITE" id="PS50011">
    <property type="entry name" value="PROTEIN_KINASE_DOM"/>
    <property type="match status" value="1"/>
</dbReference>
<dbReference type="InterPro" id="IPR000719">
    <property type="entry name" value="Prot_kinase_dom"/>
</dbReference>
<dbReference type="PANTHER" id="PTHR24347">
    <property type="entry name" value="SERINE/THREONINE-PROTEIN KINASE"/>
    <property type="match status" value="1"/>
</dbReference>
<name>A0AAD7D7Q1_MYCRO</name>
<keyword evidence="5" id="KW-1185">Reference proteome</keyword>
<comment type="caution">
    <text evidence="4">The sequence shown here is derived from an EMBL/GenBank/DDBJ whole genome shotgun (WGS) entry which is preliminary data.</text>
</comment>
<dbReference type="FunFam" id="1.10.510.10:FF:000571">
    <property type="entry name" value="Maternal embryonic leucine zipper kinase"/>
    <property type="match status" value="1"/>
</dbReference>
<keyword evidence="4" id="KW-0808">Transferase</keyword>